<reference evidence="2" key="1">
    <citation type="submission" date="2013-06" db="EMBL/GenBank/DDBJ databases">
        <authorList>
            <person name="Zhao Q."/>
        </authorList>
    </citation>
    <scope>NUCLEOTIDE SEQUENCE</scope>
    <source>
        <strain evidence="2">cv. W1943</strain>
    </source>
</reference>
<evidence type="ECO:0000313" key="2">
    <source>
        <dbReference type="Proteomes" id="UP000008022"/>
    </source>
</evidence>
<name>A0A0E0QWH2_ORYRU</name>
<dbReference type="AlphaFoldDB" id="A0A0E0QWH2"/>
<dbReference type="EnsemblPlants" id="ORUFI10G03010.1">
    <property type="protein sequence ID" value="ORUFI10G03010.1"/>
    <property type="gene ID" value="ORUFI10G03010"/>
</dbReference>
<keyword evidence="2" id="KW-1185">Reference proteome</keyword>
<protein>
    <submittedName>
        <fullName evidence="1">Uncharacterized protein</fullName>
    </submittedName>
</protein>
<sequence>MGVASGGSAALGKEGRDECGHVEGLLPHATPSIYKWLASICNWWACLLHMIRGCTAIPILFV</sequence>
<proteinExistence type="predicted"/>
<accession>A0A0E0QWH2</accession>
<reference evidence="1" key="2">
    <citation type="submission" date="2015-06" db="UniProtKB">
        <authorList>
            <consortium name="EnsemblPlants"/>
        </authorList>
    </citation>
    <scope>IDENTIFICATION</scope>
</reference>
<organism evidence="1 2">
    <name type="scientific">Oryza rufipogon</name>
    <name type="common">Brownbeard rice</name>
    <name type="synonym">Asian wild rice</name>
    <dbReference type="NCBI Taxonomy" id="4529"/>
    <lineage>
        <taxon>Eukaryota</taxon>
        <taxon>Viridiplantae</taxon>
        <taxon>Streptophyta</taxon>
        <taxon>Embryophyta</taxon>
        <taxon>Tracheophyta</taxon>
        <taxon>Spermatophyta</taxon>
        <taxon>Magnoliopsida</taxon>
        <taxon>Liliopsida</taxon>
        <taxon>Poales</taxon>
        <taxon>Poaceae</taxon>
        <taxon>BOP clade</taxon>
        <taxon>Oryzoideae</taxon>
        <taxon>Oryzeae</taxon>
        <taxon>Oryzinae</taxon>
        <taxon>Oryza</taxon>
    </lineage>
</organism>
<dbReference type="Gramene" id="ORUFI10G03010.1">
    <property type="protein sequence ID" value="ORUFI10G03010.1"/>
    <property type="gene ID" value="ORUFI10G03010"/>
</dbReference>
<evidence type="ECO:0000313" key="1">
    <source>
        <dbReference type="EnsemblPlants" id="ORUFI10G03010.1"/>
    </source>
</evidence>
<dbReference type="Proteomes" id="UP000008022">
    <property type="component" value="Unassembled WGS sequence"/>
</dbReference>
<dbReference type="HOGENOM" id="CLU_2908106_0_0_1"/>